<evidence type="ECO:0000256" key="5">
    <source>
        <dbReference type="ARBA" id="ARBA00019465"/>
    </source>
</evidence>
<dbReference type="InterPro" id="IPR036291">
    <property type="entry name" value="NAD(P)-bd_dom_sf"/>
</dbReference>
<keyword evidence="15" id="KW-1185">Reference proteome</keyword>
<dbReference type="InterPro" id="IPR003710">
    <property type="entry name" value="ApbA"/>
</dbReference>
<dbReference type="SUPFAM" id="SSF48179">
    <property type="entry name" value="6-phosphogluconate dehydrogenase C-terminal domain-like"/>
    <property type="match status" value="1"/>
</dbReference>
<dbReference type="Proteomes" id="UP000274033">
    <property type="component" value="Unassembled WGS sequence"/>
</dbReference>
<proteinExistence type="inferred from homology"/>
<dbReference type="GO" id="GO:0015940">
    <property type="term" value="P:pantothenate biosynthetic process"/>
    <property type="evidence" value="ECO:0007669"/>
    <property type="project" value="UniProtKB-UniPathway"/>
</dbReference>
<comment type="caution">
    <text evidence="14">The sequence shown here is derived from an EMBL/GenBank/DDBJ whole genome shotgun (WGS) entry which is preliminary data.</text>
</comment>
<evidence type="ECO:0000256" key="7">
    <source>
        <dbReference type="ARBA" id="ARBA00022857"/>
    </source>
</evidence>
<dbReference type="UniPathway" id="UPA00028">
    <property type="reaction ID" value="UER00004"/>
</dbReference>
<dbReference type="RefSeq" id="WP_124764105.1">
    <property type="nucleotide sequence ID" value="NZ_JAFBDY010000005.1"/>
</dbReference>
<evidence type="ECO:0000256" key="8">
    <source>
        <dbReference type="ARBA" id="ARBA00023002"/>
    </source>
</evidence>
<accession>A0A3N9UG00</accession>
<evidence type="ECO:0000313" key="15">
    <source>
        <dbReference type="Proteomes" id="UP000274033"/>
    </source>
</evidence>
<dbReference type="InterPro" id="IPR013328">
    <property type="entry name" value="6PGD_dom2"/>
</dbReference>
<dbReference type="GO" id="GO:0050661">
    <property type="term" value="F:NADP binding"/>
    <property type="evidence" value="ECO:0007669"/>
    <property type="project" value="TreeGrafter"/>
</dbReference>
<dbReference type="NCBIfam" id="TIGR00745">
    <property type="entry name" value="apbA_panE"/>
    <property type="match status" value="1"/>
</dbReference>
<comment type="catalytic activity">
    <reaction evidence="10 11">
        <text>(R)-pantoate + NADP(+) = 2-dehydropantoate + NADPH + H(+)</text>
        <dbReference type="Rhea" id="RHEA:16233"/>
        <dbReference type="ChEBI" id="CHEBI:11561"/>
        <dbReference type="ChEBI" id="CHEBI:15378"/>
        <dbReference type="ChEBI" id="CHEBI:15980"/>
        <dbReference type="ChEBI" id="CHEBI:57783"/>
        <dbReference type="ChEBI" id="CHEBI:58349"/>
        <dbReference type="EC" id="1.1.1.169"/>
    </reaction>
</comment>
<evidence type="ECO:0000256" key="4">
    <source>
        <dbReference type="ARBA" id="ARBA00013014"/>
    </source>
</evidence>
<feature type="domain" description="Ketopantoate reductase C-terminal" evidence="13">
    <location>
        <begin position="176"/>
        <end position="293"/>
    </location>
</feature>
<evidence type="ECO:0000256" key="2">
    <source>
        <dbReference type="ARBA" id="ARBA00004994"/>
    </source>
</evidence>
<evidence type="ECO:0000256" key="9">
    <source>
        <dbReference type="ARBA" id="ARBA00032024"/>
    </source>
</evidence>
<keyword evidence="7 11" id="KW-0521">NADP</keyword>
<reference evidence="14 15" key="1">
    <citation type="journal article" date="2013" name="J. Microbiol.">
        <title>Lysinibacillus chungkukjangi sp. nov., isolated from Chungkukjang, Korean fermented soybean food.</title>
        <authorList>
            <person name="Kim S.J."/>
            <person name="Jang Y.H."/>
            <person name="Hamada M."/>
            <person name="Ahn J.H."/>
            <person name="Weon H.Y."/>
            <person name="Suzuki K."/>
            <person name="Whang K.S."/>
            <person name="Kwon S.W."/>
        </authorList>
    </citation>
    <scope>NUCLEOTIDE SEQUENCE [LARGE SCALE GENOMIC DNA]</scope>
    <source>
        <strain evidence="14 15">MCCC 1A12701</strain>
    </source>
</reference>
<evidence type="ECO:0000313" key="14">
    <source>
        <dbReference type="EMBL" id="RQW75057.1"/>
    </source>
</evidence>
<dbReference type="GO" id="GO:0005737">
    <property type="term" value="C:cytoplasm"/>
    <property type="evidence" value="ECO:0007669"/>
    <property type="project" value="TreeGrafter"/>
</dbReference>
<dbReference type="InterPro" id="IPR013752">
    <property type="entry name" value="KPA_reductase"/>
</dbReference>
<evidence type="ECO:0000259" key="12">
    <source>
        <dbReference type="Pfam" id="PF02558"/>
    </source>
</evidence>
<dbReference type="InterPro" id="IPR013332">
    <property type="entry name" value="KPR_N"/>
</dbReference>
<dbReference type="Pfam" id="PF08546">
    <property type="entry name" value="ApbA_C"/>
    <property type="match status" value="1"/>
</dbReference>
<gene>
    <name evidence="14" type="ORF">EBB45_08760</name>
</gene>
<organism evidence="14 15">
    <name type="scientific">Lysinibacillus composti</name>
    <dbReference type="NCBI Taxonomy" id="720633"/>
    <lineage>
        <taxon>Bacteria</taxon>
        <taxon>Bacillati</taxon>
        <taxon>Bacillota</taxon>
        <taxon>Bacilli</taxon>
        <taxon>Bacillales</taxon>
        <taxon>Bacillaceae</taxon>
        <taxon>Lysinibacillus</taxon>
    </lineage>
</organism>
<protein>
    <recommendedName>
        <fullName evidence="5 11">2-dehydropantoate 2-reductase</fullName>
        <ecNumber evidence="4 11">1.1.1.169</ecNumber>
    </recommendedName>
    <alternativeName>
        <fullName evidence="9 11">Ketopantoate reductase</fullName>
    </alternativeName>
</protein>
<comment type="function">
    <text evidence="1 11">Catalyzes the NADPH-dependent reduction of ketopantoate into pantoic acid.</text>
</comment>
<dbReference type="InterPro" id="IPR008927">
    <property type="entry name" value="6-PGluconate_DH-like_C_sf"/>
</dbReference>
<evidence type="ECO:0000259" key="13">
    <source>
        <dbReference type="Pfam" id="PF08546"/>
    </source>
</evidence>
<keyword evidence="8 11" id="KW-0560">Oxidoreductase</keyword>
<dbReference type="AlphaFoldDB" id="A0A3N9UG00"/>
<evidence type="ECO:0000256" key="1">
    <source>
        <dbReference type="ARBA" id="ARBA00002919"/>
    </source>
</evidence>
<dbReference type="PANTHER" id="PTHR43765:SF2">
    <property type="entry name" value="2-DEHYDROPANTOATE 2-REDUCTASE"/>
    <property type="match status" value="1"/>
</dbReference>
<dbReference type="SUPFAM" id="SSF51735">
    <property type="entry name" value="NAD(P)-binding Rossmann-fold domains"/>
    <property type="match status" value="1"/>
</dbReference>
<keyword evidence="6 11" id="KW-0566">Pantothenate biosynthesis</keyword>
<dbReference type="OrthoDB" id="9800163at2"/>
<comment type="similarity">
    <text evidence="3 11">Belongs to the ketopantoate reductase family.</text>
</comment>
<sequence>MNVVVVGAGAIGMLVASFIAESSYKVTVISKREEQANLLKANGIVRKNLNQTIRINEVEVMTELSNISKDSVIIVAVKYAQLKDLYASISTLPDVPLLFIQNGLAHYEEALTLPQKTIFFCSCQFGAQKLNDYTVAHRGKGSMKLAFERGNHEAFDFLQQLQLDLLPIQIEENAEYMLFHKALLNCFINPLTAILKVKNGQLLESSHTFNIVESMYNEIILAFPEVKGTLSLEDVLDLCRKTSTNTSSMLTDFLQHRPTEMDTIVGAVIERASRRGSNLPTLSTLYHLLKVLEKSGEKM</sequence>
<feature type="domain" description="Ketopantoate reductase N-terminal" evidence="12">
    <location>
        <begin position="3"/>
        <end position="145"/>
    </location>
</feature>
<dbReference type="Gene3D" id="1.10.1040.10">
    <property type="entry name" value="N-(1-d-carboxylethyl)-l-norvaline Dehydrogenase, domain 2"/>
    <property type="match status" value="1"/>
</dbReference>
<dbReference type="InterPro" id="IPR050838">
    <property type="entry name" value="Ketopantoate_reductase"/>
</dbReference>
<evidence type="ECO:0000256" key="10">
    <source>
        <dbReference type="ARBA" id="ARBA00048793"/>
    </source>
</evidence>
<name>A0A3N9UG00_9BACI</name>
<dbReference type="GO" id="GO:0008677">
    <property type="term" value="F:2-dehydropantoate 2-reductase activity"/>
    <property type="evidence" value="ECO:0007669"/>
    <property type="project" value="UniProtKB-EC"/>
</dbReference>
<evidence type="ECO:0000256" key="3">
    <source>
        <dbReference type="ARBA" id="ARBA00007870"/>
    </source>
</evidence>
<dbReference type="EMBL" id="RRCT01000006">
    <property type="protein sequence ID" value="RQW75057.1"/>
    <property type="molecule type" value="Genomic_DNA"/>
</dbReference>
<dbReference type="Gene3D" id="3.40.50.720">
    <property type="entry name" value="NAD(P)-binding Rossmann-like Domain"/>
    <property type="match status" value="1"/>
</dbReference>
<dbReference type="Pfam" id="PF02558">
    <property type="entry name" value="ApbA"/>
    <property type="match status" value="1"/>
</dbReference>
<evidence type="ECO:0000256" key="11">
    <source>
        <dbReference type="RuleBase" id="RU362068"/>
    </source>
</evidence>
<dbReference type="PANTHER" id="PTHR43765">
    <property type="entry name" value="2-DEHYDROPANTOATE 2-REDUCTASE-RELATED"/>
    <property type="match status" value="1"/>
</dbReference>
<evidence type="ECO:0000256" key="6">
    <source>
        <dbReference type="ARBA" id="ARBA00022655"/>
    </source>
</evidence>
<dbReference type="EC" id="1.1.1.169" evidence="4 11"/>
<comment type="pathway">
    <text evidence="2 11">Cofactor biosynthesis; (R)-pantothenate biosynthesis; (R)-pantoate from 3-methyl-2-oxobutanoate: step 2/2.</text>
</comment>